<dbReference type="InterPro" id="IPR008250">
    <property type="entry name" value="ATPase_P-typ_transduc_dom_A_sf"/>
</dbReference>
<evidence type="ECO:0000256" key="10">
    <source>
        <dbReference type="ARBA" id="ARBA00022796"/>
    </source>
</evidence>
<dbReference type="PANTHER" id="PTHR43520:SF8">
    <property type="entry name" value="P-TYPE CU(+) TRANSPORTER"/>
    <property type="match status" value="1"/>
</dbReference>
<dbReference type="STRING" id="366602.Caul_2317"/>
<accession>B0SUX5</accession>
<dbReference type="Gene3D" id="2.70.150.10">
    <property type="entry name" value="Calcium-transporting ATPase, cytoplasmic transduction domain A"/>
    <property type="match status" value="1"/>
</dbReference>
<evidence type="ECO:0000256" key="6">
    <source>
        <dbReference type="ARBA" id="ARBA00022692"/>
    </source>
</evidence>
<evidence type="ECO:0000256" key="8">
    <source>
        <dbReference type="ARBA" id="ARBA00022737"/>
    </source>
</evidence>
<dbReference type="Pfam" id="PF00122">
    <property type="entry name" value="E1-E2_ATPase"/>
    <property type="match status" value="1"/>
</dbReference>
<evidence type="ECO:0000313" key="20">
    <source>
        <dbReference type="EMBL" id="ABZ71444.1"/>
    </source>
</evidence>
<evidence type="ECO:0000256" key="2">
    <source>
        <dbReference type="ARBA" id="ARBA00006024"/>
    </source>
</evidence>
<feature type="transmembrane region" description="Helical" evidence="18">
    <location>
        <begin position="164"/>
        <end position="185"/>
    </location>
</feature>
<dbReference type="NCBIfam" id="TIGR00003">
    <property type="entry name" value="copper ion binding protein"/>
    <property type="match status" value="1"/>
</dbReference>
<dbReference type="NCBIfam" id="TIGR01525">
    <property type="entry name" value="ATPase-IB_hvy"/>
    <property type="match status" value="1"/>
</dbReference>
<evidence type="ECO:0000256" key="15">
    <source>
        <dbReference type="ARBA" id="ARBA00023008"/>
    </source>
</evidence>
<dbReference type="NCBIfam" id="TIGR01511">
    <property type="entry name" value="ATPase-IB1_Cu"/>
    <property type="match status" value="1"/>
</dbReference>
<keyword evidence="6 18" id="KW-0812">Transmembrane</keyword>
<dbReference type="InterPro" id="IPR017969">
    <property type="entry name" value="Heavy-metal-associated_CS"/>
</dbReference>
<keyword evidence="11 18" id="KW-0067">ATP-binding</keyword>
<feature type="transmembrane region" description="Helical" evidence="18">
    <location>
        <begin position="266"/>
        <end position="285"/>
    </location>
</feature>
<feature type="domain" description="HMA" evidence="19">
    <location>
        <begin position="71"/>
        <end position="137"/>
    </location>
</feature>
<keyword evidence="12" id="KW-0460">Magnesium</keyword>
<dbReference type="FunFam" id="3.30.70.100:FF:000005">
    <property type="entry name" value="Copper-exporting P-type ATPase A"/>
    <property type="match status" value="1"/>
</dbReference>
<dbReference type="PRINTS" id="PR00119">
    <property type="entry name" value="CATATPASE"/>
</dbReference>
<dbReference type="Gene3D" id="3.30.70.100">
    <property type="match status" value="2"/>
</dbReference>
<dbReference type="PRINTS" id="PR00120">
    <property type="entry name" value="HATPASE"/>
</dbReference>
<keyword evidence="15" id="KW-0186">Copper</keyword>
<dbReference type="Gene3D" id="3.40.50.1000">
    <property type="entry name" value="HAD superfamily/HAD-like"/>
    <property type="match status" value="1"/>
</dbReference>
<dbReference type="SUPFAM" id="SSF81665">
    <property type="entry name" value="Calcium ATPase, transmembrane domain M"/>
    <property type="match status" value="1"/>
</dbReference>
<evidence type="ECO:0000256" key="9">
    <source>
        <dbReference type="ARBA" id="ARBA00022741"/>
    </source>
</evidence>
<feature type="domain" description="HMA" evidence="19">
    <location>
        <begin position="7"/>
        <end position="69"/>
    </location>
</feature>
<keyword evidence="14 18" id="KW-1133">Transmembrane helix</keyword>
<dbReference type="SUPFAM" id="SSF55008">
    <property type="entry name" value="HMA, heavy metal-associated domain"/>
    <property type="match status" value="2"/>
</dbReference>
<evidence type="ECO:0000256" key="11">
    <source>
        <dbReference type="ARBA" id="ARBA00022840"/>
    </source>
</evidence>
<dbReference type="PANTHER" id="PTHR43520">
    <property type="entry name" value="ATP7, ISOFORM B"/>
    <property type="match status" value="1"/>
</dbReference>
<dbReference type="Pfam" id="PF00702">
    <property type="entry name" value="Hydrolase"/>
    <property type="match status" value="1"/>
</dbReference>
<dbReference type="eggNOG" id="COG2217">
    <property type="taxonomic scope" value="Bacteria"/>
</dbReference>
<evidence type="ECO:0000256" key="17">
    <source>
        <dbReference type="ARBA" id="ARBA00023136"/>
    </source>
</evidence>
<evidence type="ECO:0000256" key="12">
    <source>
        <dbReference type="ARBA" id="ARBA00022842"/>
    </source>
</evidence>
<keyword evidence="17 18" id="KW-0472">Membrane</keyword>
<evidence type="ECO:0000256" key="4">
    <source>
        <dbReference type="ARBA" id="ARBA00022448"/>
    </source>
</evidence>
<dbReference type="Gene3D" id="3.40.1110.10">
    <property type="entry name" value="Calcium-transporting ATPase, cytoplasmic domain N"/>
    <property type="match status" value="1"/>
</dbReference>
<feature type="transmembrane region" description="Helical" evidence="18">
    <location>
        <begin position="200"/>
        <end position="218"/>
    </location>
</feature>
<evidence type="ECO:0000256" key="1">
    <source>
        <dbReference type="ARBA" id="ARBA00004651"/>
    </source>
</evidence>
<evidence type="ECO:0000256" key="18">
    <source>
        <dbReference type="RuleBase" id="RU362081"/>
    </source>
</evidence>
<dbReference type="PROSITE" id="PS01229">
    <property type="entry name" value="COF_2"/>
    <property type="match status" value="1"/>
</dbReference>
<evidence type="ECO:0000256" key="5">
    <source>
        <dbReference type="ARBA" id="ARBA00022475"/>
    </source>
</evidence>
<dbReference type="InterPro" id="IPR006121">
    <property type="entry name" value="HMA_dom"/>
</dbReference>
<feature type="transmembrane region" description="Helical" evidence="18">
    <location>
        <begin position="238"/>
        <end position="260"/>
    </location>
</feature>
<dbReference type="FunFam" id="2.70.150.10:FF:000020">
    <property type="entry name" value="Copper-exporting P-type ATPase A"/>
    <property type="match status" value="1"/>
</dbReference>
<dbReference type="EMBL" id="CP000927">
    <property type="protein sequence ID" value="ABZ71444.1"/>
    <property type="molecule type" value="Genomic_DNA"/>
</dbReference>
<dbReference type="GO" id="GO:0043682">
    <property type="term" value="F:P-type divalent copper transporter activity"/>
    <property type="evidence" value="ECO:0007669"/>
    <property type="project" value="TreeGrafter"/>
</dbReference>
<keyword evidence="9 18" id="KW-0547">Nucleotide-binding</keyword>
<evidence type="ECO:0000256" key="14">
    <source>
        <dbReference type="ARBA" id="ARBA00022989"/>
    </source>
</evidence>
<dbReference type="GO" id="GO:0005886">
    <property type="term" value="C:plasma membrane"/>
    <property type="evidence" value="ECO:0007669"/>
    <property type="project" value="UniProtKB-SubCell"/>
</dbReference>
<dbReference type="InterPro" id="IPR023214">
    <property type="entry name" value="HAD_sf"/>
</dbReference>
<dbReference type="PROSITE" id="PS01047">
    <property type="entry name" value="HMA_1"/>
    <property type="match status" value="2"/>
</dbReference>
<dbReference type="GO" id="GO:0005507">
    <property type="term" value="F:copper ion binding"/>
    <property type="evidence" value="ECO:0007669"/>
    <property type="project" value="InterPro"/>
</dbReference>
<comment type="similarity">
    <text evidence="2 18">Belongs to the cation transport ATPase (P-type) (TC 3.A.3) family. Type IB subfamily.</text>
</comment>
<keyword evidence="8" id="KW-0677">Repeat</keyword>
<dbReference type="GO" id="GO:0005524">
    <property type="term" value="F:ATP binding"/>
    <property type="evidence" value="ECO:0007669"/>
    <property type="project" value="UniProtKB-UniRule"/>
</dbReference>
<keyword evidence="13" id="KW-1278">Translocase</keyword>
<dbReference type="CDD" id="cd02094">
    <property type="entry name" value="P-type_ATPase_Cu-like"/>
    <property type="match status" value="1"/>
</dbReference>
<evidence type="ECO:0000256" key="16">
    <source>
        <dbReference type="ARBA" id="ARBA00023065"/>
    </source>
</evidence>
<proteinExistence type="inferred from homology"/>
<dbReference type="AlphaFoldDB" id="B0SUX5"/>
<evidence type="ECO:0000256" key="13">
    <source>
        <dbReference type="ARBA" id="ARBA00022967"/>
    </source>
</evidence>
<feature type="transmembrane region" description="Helical" evidence="18">
    <location>
        <begin position="447"/>
        <end position="470"/>
    </location>
</feature>
<feature type="transmembrane region" description="Helical" evidence="18">
    <location>
        <begin position="789"/>
        <end position="810"/>
    </location>
</feature>
<keyword evidence="16" id="KW-0406">Ion transport</keyword>
<dbReference type="InterPro" id="IPR044492">
    <property type="entry name" value="P_typ_ATPase_HD_dom"/>
</dbReference>
<evidence type="ECO:0000256" key="7">
    <source>
        <dbReference type="ARBA" id="ARBA00022723"/>
    </source>
</evidence>
<dbReference type="EC" id="7.2.2.8" evidence="3"/>
<dbReference type="GO" id="GO:0016887">
    <property type="term" value="F:ATP hydrolysis activity"/>
    <property type="evidence" value="ECO:0007669"/>
    <property type="project" value="InterPro"/>
</dbReference>
<dbReference type="SFLD" id="SFLDG00002">
    <property type="entry name" value="C1.7:_P-type_atpase_like"/>
    <property type="match status" value="1"/>
</dbReference>
<sequence length="829" mass="84958">MPDQNLNILDLPVVGMTCASCVRRVEMAVAAVPGVTSASVNLAAERVHVEGGDPIAIGAAIRQAGYDLVDQTIDLRIVGMTCASCVSRVEKALLKAPGVERAVVNLATERASVSGARGALDPDALIKVVAEAGYTASLAPDASGDAGDDEAKAREAEIAGLKRAVLIAALATAPLFVVEMARHFVPGAHHLLAATLGEQAWRLISLVLASIVLFGPGLRFYRRGVPNLLRLTPDMNSLVVLGASAAFGYSLVGTLAPGLLPAGTDGVYYEAAAVIVTLILMGRWFEARAKGATSQAIKRLMTLQAKTARVERDGQAVEVAIGEVVPGDLVLVRPGERLPVDGVVIDGVSFVDEAMITGEPTPVEKSVGALVVGGTVNTTGALRFKATKVGGDTLLAQIVRMVQAAQGSKLPIQALVDKITAWFVPAVIAVAVATFLAWLVFGPSPALGLALVHAVAVLIIACPCAMGLATPTSIMVGTGRAAELGVLFRRGEALQALQDAKVVALDKTGTLTKGRPELTDLILAEGFGRGEVLGLAAAVEARSEHPIAQAIVSAAKAEGATLGALSDFASTPGFGAQGIVAGHRVEIGADRYMLRLALDVGPFAWDAARLGDAGKSPLYVALDGRLAAILAVSDPIRETAPAAIAALHAQGLKVAMITGDNRRTAEAVAKILGIDEVVAEVLPQGKTEAIAALRALYGATAFVGDGVNDAPALASADVGLAMGQGTDIAIESADVVLMGGDLRGVVNALALSRATLRNIRQNLVWAFGYNVVLIPVAAGALATTFGLSLSPMVAAGAMALSSVSVLSNALRLRAFTSPLPAAKPRNTHA</sequence>
<keyword evidence="10" id="KW-0187">Copper transport</keyword>
<dbReference type="InterPro" id="IPR059000">
    <property type="entry name" value="ATPase_P-type_domA"/>
</dbReference>
<dbReference type="KEGG" id="cak:Caul_2317"/>
<gene>
    <name evidence="20" type="ordered locus">Caul_2317</name>
</gene>
<dbReference type="NCBIfam" id="TIGR01494">
    <property type="entry name" value="ATPase_P-type"/>
    <property type="match status" value="1"/>
</dbReference>
<evidence type="ECO:0000256" key="3">
    <source>
        <dbReference type="ARBA" id="ARBA00012517"/>
    </source>
</evidence>
<dbReference type="PROSITE" id="PS50846">
    <property type="entry name" value="HMA_2"/>
    <property type="match status" value="2"/>
</dbReference>
<dbReference type="SUPFAM" id="SSF56784">
    <property type="entry name" value="HAD-like"/>
    <property type="match status" value="1"/>
</dbReference>
<dbReference type="CDD" id="cd00371">
    <property type="entry name" value="HMA"/>
    <property type="match status" value="2"/>
</dbReference>
<dbReference type="InterPro" id="IPR023298">
    <property type="entry name" value="ATPase_P-typ_TM_dom_sf"/>
</dbReference>
<keyword evidence="4" id="KW-0813">Transport</keyword>
<dbReference type="InterPro" id="IPR023299">
    <property type="entry name" value="ATPase_P-typ_cyto_dom_N"/>
</dbReference>
<keyword evidence="5 18" id="KW-1003">Cell membrane</keyword>
<feature type="transmembrane region" description="Helical" evidence="18">
    <location>
        <begin position="763"/>
        <end position="783"/>
    </location>
</feature>
<dbReference type="InterPro" id="IPR036163">
    <property type="entry name" value="HMA_dom_sf"/>
</dbReference>
<dbReference type="InterPro" id="IPR018303">
    <property type="entry name" value="ATPase_P-typ_P_site"/>
</dbReference>
<dbReference type="OrthoDB" id="9807843at2"/>
<keyword evidence="7 18" id="KW-0479">Metal-binding</keyword>
<feature type="transmembrane region" description="Helical" evidence="18">
    <location>
        <begin position="419"/>
        <end position="441"/>
    </location>
</feature>
<dbReference type="SUPFAM" id="SSF81653">
    <property type="entry name" value="Calcium ATPase, transduction domain A"/>
    <property type="match status" value="1"/>
</dbReference>
<dbReference type="InterPro" id="IPR001757">
    <property type="entry name" value="P_typ_ATPase"/>
</dbReference>
<dbReference type="InterPro" id="IPR027256">
    <property type="entry name" value="P-typ_ATPase_IB"/>
</dbReference>
<name>B0SUX5_CAUSK</name>
<dbReference type="InterPro" id="IPR006122">
    <property type="entry name" value="HMA_Cu_ion-bd"/>
</dbReference>
<dbReference type="InterPro" id="IPR036412">
    <property type="entry name" value="HAD-like_sf"/>
</dbReference>
<comment type="subcellular location">
    <subcellularLocation>
        <location evidence="1">Cell membrane</location>
        <topology evidence="1">Multi-pass membrane protein</topology>
    </subcellularLocation>
</comment>
<dbReference type="GO" id="GO:0055070">
    <property type="term" value="P:copper ion homeostasis"/>
    <property type="evidence" value="ECO:0007669"/>
    <property type="project" value="TreeGrafter"/>
</dbReference>
<dbReference type="Pfam" id="PF00403">
    <property type="entry name" value="HMA"/>
    <property type="match status" value="2"/>
</dbReference>
<dbReference type="GO" id="GO:0060003">
    <property type="term" value="P:copper ion export"/>
    <property type="evidence" value="ECO:0007669"/>
    <property type="project" value="UniProtKB-ARBA"/>
</dbReference>
<dbReference type="SFLD" id="SFLDS00003">
    <property type="entry name" value="Haloacid_Dehalogenase"/>
    <property type="match status" value="1"/>
</dbReference>
<evidence type="ECO:0000259" key="19">
    <source>
        <dbReference type="PROSITE" id="PS50846"/>
    </source>
</evidence>
<dbReference type="HOGENOM" id="CLU_001771_0_3_5"/>
<dbReference type="SFLD" id="SFLDF00027">
    <property type="entry name" value="p-type_atpase"/>
    <property type="match status" value="1"/>
</dbReference>
<dbReference type="GO" id="GO:0140581">
    <property type="term" value="F:P-type monovalent copper transporter activity"/>
    <property type="evidence" value="ECO:0007669"/>
    <property type="project" value="UniProtKB-EC"/>
</dbReference>
<dbReference type="PROSITE" id="PS00154">
    <property type="entry name" value="ATPASE_E1_E2"/>
    <property type="match status" value="1"/>
</dbReference>
<reference evidence="20" key="1">
    <citation type="submission" date="2008-01" db="EMBL/GenBank/DDBJ databases">
        <title>Complete sequence of chromosome of Caulobacter sp. K31.</title>
        <authorList>
            <consortium name="US DOE Joint Genome Institute"/>
            <person name="Copeland A."/>
            <person name="Lucas S."/>
            <person name="Lapidus A."/>
            <person name="Barry K."/>
            <person name="Glavina del Rio T."/>
            <person name="Dalin E."/>
            <person name="Tice H."/>
            <person name="Pitluck S."/>
            <person name="Bruce D."/>
            <person name="Goodwin L."/>
            <person name="Thompson L.S."/>
            <person name="Brettin T."/>
            <person name="Detter J.C."/>
            <person name="Han C."/>
            <person name="Schmutz J."/>
            <person name="Larimer F."/>
            <person name="Land M."/>
            <person name="Hauser L."/>
            <person name="Kyrpides N."/>
            <person name="Kim E."/>
            <person name="Stephens C."/>
            <person name="Richardson P."/>
        </authorList>
    </citation>
    <scope>NUCLEOTIDE SEQUENCE [LARGE SCALE GENOMIC DNA]</scope>
    <source>
        <strain evidence="20">K31</strain>
    </source>
</reference>
<organism evidence="20">
    <name type="scientific">Caulobacter sp. (strain K31)</name>
    <dbReference type="NCBI Taxonomy" id="366602"/>
    <lineage>
        <taxon>Bacteria</taxon>
        <taxon>Pseudomonadati</taxon>
        <taxon>Pseudomonadota</taxon>
        <taxon>Alphaproteobacteria</taxon>
        <taxon>Caulobacterales</taxon>
        <taxon>Caulobacteraceae</taxon>
        <taxon>Caulobacter</taxon>
    </lineage>
</organism>
<protein>
    <recommendedName>
        <fullName evidence="3">P-type Cu(+) transporter</fullName>
        <ecNumber evidence="3">7.2.2.8</ecNumber>
    </recommendedName>
</protein>